<dbReference type="InterPro" id="IPR006059">
    <property type="entry name" value="SBP"/>
</dbReference>
<dbReference type="RefSeq" id="WP_209360311.1">
    <property type="nucleotide sequence ID" value="NZ_JAGISH010000003.1"/>
</dbReference>
<organism evidence="3 4">
    <name type="scientific">Sagittula salina</name>
    <dbReference type="NCBI Taxonomy" id="2820268"/>
    <lineage>
        <taxon>Bacteria</taxon>
        <taxon>Pseudomonadati</taxon>
        <taxon>Pseudomonadota</taxon>
        <taxon>Alphaproteobacteria</taxon>
        <taxon>Rhodobacterales</taxon>
        <taxon>Roseobacteraceae</taxon>
        <taxon>Sagittula</taxon>
    </lineage>
</organism>
<dbReference type="PANTHER" id="PTHR30006">
    <property type="entry name" value="THIAMINE-BINDING PERIPLASMIC PROTEIN-RELATED"/>
    <property type="match status" value="1"/>
</dbReference>
<dbReference type="PANTHER" id="PTHR30006:SF25">
    <property type="entry name" value="PHOSPHOGLYCERATE TRANSPORT REGULATORY PROTEIN PGTC"/>
    <property type="match status" value="1"/>
</dbReference>
<feature type="signal peptide" evidence="2">
    <location>
        <begin position="1"/>
        <end position="26"/>
    </location>
</feature>
<dbReference type="AlphaFoldDB" id="A0A940S2Y6"/>
<dbReference type="Gene3D" id="3.40.190.10">
    <property type="entry name" value="Periplasmic binding protein-like II"/>
    <property type="match status" value="2"/>
</dbReference>
<evidence type="ECO:0000313" key="3">
    <source>
        <dbReference type="EMBL" id="MBP0482464.1"/>
    </source>
</evidence>
<keyword evidence="4" id="KW-1185">Reference proteome</keyword>
<dbReference type="Proteomes" id="UP000675940">
    <property type="component" value="Unassembled WGS sequence"/>
</dbReference>
<dbReference type="SUPFAM" id="SSF53850">
    <property type="entry name" value="Periplasmic binding protein-like II"/>
    <property type="match status" value="1"/>
</dbReference>
<comment type="caution">
    <text evidence="3">The sequence shown here is derived from an EMBL/GenBank/DDBJ whole genome shotgun (WGS) entry which is preliminary data.</text>
</comment>
<name>A0A940S2Y6_9RHOB</name>
<evidence type="ECO:0000256" key="2">
    <source>
        <dbReference type="SAM" id="SignalP"/>
    </source>
</evidence>
<evidence type="ECO:0000313" key="4">
    <source>
        <dbReference type="Proteomes" id="UP000675940"/>
    </source>
</evidence>
<dbReference type="Pfam" id="PF01547">
    <property type="entry name" value="SBP_bac_1"/>
    <property type="match status" value="1"/>
</dbReference>
<accession>A0A940S2Y6</accession>
<feature type="chain" id="PRO_5036722321" evidence="2">
    <location>
        <begin position="27"/>
        <end position="351"/>
    </location>
</feature>
<gene>
    <name evidence="3" type="ORF">J5474_08160</name>
</gene>
<keyword evidence="1 2" id="KW-0732">Signal</keyword>
<evidence type="ECO:0000256" key="1">
    <source>
        <dbReference type="ARBA" id="ARBA00022729"/>
    </source>
</evidence>
<proteinExistence type="predicted"/>
<dbReference type="EMBL" id="JAGISH010000003">
    <property type="protein sequence ID" value="MBP0482464.1"/>
    <property type="molecule type" value="Genomic_DNA"/>
</dbReference>
<sequence>MIQTILTLFGGALLAALLMATGPARAQEDTARFGSGATVLRVESTTDIAIFSPVMDRFVAENPDLSVAYEQWGSNDLFARSRAACNGTRPPADVVLSSAVQQMVWLVNAACAAPYLSARTQALPGARRWRDELWGITEEPAVIIYNKRLLAASDVPRSRFGLLDLMRSQPGRLRGRIATYDIEASGLGYLFAFSDSLEATTFGAMLEAFARVGAVATCCSAEIIRSVAEGRILIAYNVLGSYVAAAQEPDVGVILPEDYTLILSRSLMIPKGAAQPAAAGRLLEFLLGPQAQAMLMDIGLVMRVGPEETALLPSARRVIALSPAQLVALDAHRRARLIALHADAFRAEARE</sequence>
<reference evidence="3" key="1">
    <citation type="submission" date="2021-03" db="EMBL/GenBank/DDBJ databases">
        <title>Sagittula salina sp. nov. strain M10.9X isolated from the marine waste.</title>
        <authorList>
            <person name="Satari L."/>
            <person name="Molina-Menor E."/>
            <person name="Vidal-Verdu A."/>
            <person name="Pascual J."/>
            <person name="Pereto J."/>
            <person name="Porcar M."/>
        </authorList>
    </citation>
    <scope>NUCLEOTIDE SEQUENCE</scope>
    <source>
        <strain evidence="3">M10.9X</strain>
    </source>
</reference>
<dbReference type="GO" id="GO:0030288">
    <property type="term" value="C:outer membrane-bounded periplasmic space"/>
    <property type="evidence" value="ECO:0007669"/>
    <property type="project" value="TreeGrafter"/>
</dbReference>
<protein>
    <submittedName>
        <fullName evidence="3">ABC transporter substrate-binding protein</fullName>
    </submittedName>
</protein>